<sequence length="277" mass="32322">MDAKVFEFFTALLERVSGISYTTGKEYLIESRLNELALSLGYRDLSDLYQAITKKGADLKLLNEIIDALTTNETYFFRDYHPFEALRTHILPELFKKRERERKVTIWSAGCSTGQEPYSIAMLLLEHFSLYLQKYRVYILGTDISAKCLEKAKKGIYNQIEINRGLPINFLVRYFKQNGAHWCINDNVKKLVKFERVNLLEASKKIFEKFDLILCRYVLIYFSDEVKKRVLTELWKMLNPGGYLLLGATEIPALSFSDMEKKIIGKTVCYRKKDLKV</sequence>
<dbReference type="InterPro" id="IPR029063">
    <property type="entry name" value="SAM-dependent_MTases_sf"/>
</dbReference>
<evidence type="ECO:0000256" key="2">
    <source>
        <dbReference type="ARBA" id="ARBA00012534"/>
    </source>
</evidence>
<evidence type="ECO:0000256" key="1">
    <source>
        <dbReference type="ARBA" id="ARBA00001541"/>
    </source>
</evidence>
<dbReference type="GO" id="GO:0008983">
    <property type="term" value="F:protein-glutamate O-methyltransferase activity"/>
    <property type="evidence" value="ECO:0007669"/>
    <property type="project" value="UniProtKB-EC"/>
</dbReference>
<dbReference type="SUPFAM" id="SSF47757">
    <property type="entry name" value="Chemotaxis receptor methyltransferase CheR, N-terminal domain"/>
    <property type="match status" value="1"/>
</dbReference>
<keyword evidence="4" id="KW-0808">Transferase</keyword>
<dbReference type="PANTHER" id="PTHR24422">
    <property type="entry name" value="CHEMOTAXIS PROTEIN METHYLTRANSFERASE"/>
    <property type="match status" value="1"/>
</dbReference>
<organism evidence="7 8">
    <name type="scientific">Candidatus Thermodesulfobacterium syntrophicum</name>
    <dbReference type="NCBI Taxonomy" id="3060442"/>
    <lineage>
        <taxon>Bacteria</taxon>
        <taxon>Pseudomonadati</taxon>
        <taxon>Thermodesulfobacteriota</taxon>
        <taxon>Thermodesulfobacteria</taxon>
        <taxon>Thermodesulfobacteriales</taxon>
        <taxon>Thermodesulfobacteriaceae</taxon>
        <taxon>Thermodesulfobacterium</taxon>
    </lineage>
</organism>
<dbReference type="PRINTS" id="PR00996">
    <property type="entry name" value="CHERMTFRASE"/>
</dbReference>
<dbReference type="EMBL" id="JAPHEG010000005">
    <property type="protein sequence ID" value="MDF2953982.1"/>
    <property type="molecule type" value="Genomic_DNA"/>
</dbReference>
<evidence type="ECO:0000256" key="3">
    <source>
        <dbReference type="ARBA" id="ARBA00022603"/>
    </source>
</evidence>
<dbReference type="EC" id="2.1.1.80" evidence="2"/>
<dbReference type="PANTHER" id="PTHR24422:SF21">
    <property type="entry name" value="CHEMOTAXIS PROTEIN METHYLTRANSFERASE 1"/>
    <property type="match status" value="1"/>
</dbReference>
<keyword evidence="5" id="KW-0949">S-adenosyl-L-methionine</keyword>
<comment type="catalytic activity">
    <reaction evidence="1">
        <text>L-glutamyl-[protein] + S-adenosyl-L-methionine = [protein]-L-glutamate 5-O-methyl ester + S-adenosyl-L-homocysteine</text>
        <dbReference type="Rhea" id="RHEA:24452"/>
        <dbReference type="Rhea" id="RHEA-COMP:10208"/>
        <dbReference type="Rhea" id="RHEA-COMP:10311"/>
        <dbReference type="ChEBI" id="CHEBI:29973"/>
        <dbReference type="ChEBI" id="CHEBI:57856"/>
        <dbReference type="ChEBI" id="CHEBI:59789"/>
        <dbReference type="ChEBI" id="CHEBI:82795"/>
        <dbReference type="EC" id="2.1.1.80"/>
    </reaction>
</comment>
<dbReference type="SUPFAM" id="SSF53335">
    <property type="entry name" value="S-adenosyl-L-methionine-dependent methyltransferases"/>
    <property type="match status" value="1"/>
</dbReference>
<evidence type="ECO:0000256" key="5">
    <source>
        <dbReference type="ARBA" id="ARBA00022691"/>
    </source>
</evidence>
<proteinExistence type="predicted"/>
<gene>
    <name evidence="7" type="ORF">OD816_001227</name>
</gene>
<dbReference type="Gene3D" id="1.10.155.10">
    <property type="entry name" value="Chemotaxis receptor methyltransferase CheR, N-terminal domain"/>
    <property type="match status" value="1"/>
</dbReference>
<dbReference type="InterPro" id="IPR050903">
    <property type="entry name" value="Bact_Chemotaxis_MeTrfase"/>
</dbReference>
<dbReference type="GO" id="GO:0032259">
    <property type="term" value="P:methylation"/>
    <property type="evidence" value="ECO:0007669"/>
    <property type="project" value="UniProtKB-KW"/>
</dbReference>
<accession>A0AAE3TFB9</accession>
<dbReference type="Proteomes" id="UP001144110">
    <property type="component" value="Unassembled WGS sequence"/>
</dbReference>
<evidence type="ECO:0000313" key="7">
    <source>
        <dbReference type="EMBL" id="MDF2953982.1"/>
    </source>
</evidence>
<dbReference type="InterPro" id="IPR036804">
    <property type="entry name" value="CheR_N_sf"/>
</dbReference>
<dbReference type="InterPro" id="IPR022642">
    <property type="entry name" value="CheR_C"/>
</dbReference>
<evidence type="ECO:0000256" key="4">
    <source>
        <dbReference type="ARBA" id="ARBA00022679"/>
    </source>
</evidence>
<dbReference type="AlphaFoldDB" id="A0AAE3TFB9"/>
<evidence type="ECO:0000313" key="8">
    <source>
        <dbReference type="Proteomes" id="UP001144110"/>
    </source>
</evidence>
<keyword evidence="3 7" id="KW-0489">Methyltransferase</keyword>
<dbReference type="SMART" id="SM00138">
    <property type="entry name" value="MeTrc"/>
    <property type="match status" value="1"/>
</dbReference>
<evidence type="ECO:0000259" key="6">
    <source>
        <dbReference type="PROSITE" id="PS50123"/>
    </source>
</evidence>
<feature type="domain" description="CheR-type methyltransferase" evidence="6">
    <location>
        <begin position="1"/>
        <end position="274"/>
    </location>
</feature>
<dbReference type="CDD" id="cd02440">
    <property type="entry name" value="AdoMet_MTases"/>
    <property type="match status" value="1"/>
</dbReference>
<name>A0AAE3TFB9_9BACT</name>
<dbReference type="InterPro" id="IPR000780">
    <property type="entry name" value="CheR_MeTrfase"/>
</dbReference>
<dbReference type="InterPro" id="IPR022641">
    <property type="entry name" value="CheR_N"/>
</dbReference>
<reference evidence="7" key="1">
    <citation type="submission" date="2022-11" db="EMBL/GenBank/DDBJ databases">
        <title>Candidatus Alkanophaga archaea from heated hydrothermal vent sediment oxidize petroleum alkanes.</title>
        <authorList>
            <person name="Zehnle H."/>
            <person name="Laso-Perez R."/>
            <person name="Lipp J."/>
            <person name="Teske A."/>
            <person name="Wegener G."/>
        </authorList>
    </citation>
    <scope>NUCLEOTIDE SEQUENCE</scope>
    <source>
        <strain evidence="7">MCA70</strain>
    </source>
</reference>
<dbReference type="Pfam" id="PF01739">
    <property type="entry name" value="CheR"/>
    <property type="match status" value="1"/>
</dbReference>
<dbReference type="PROSITE" id="PS50123">
    <property type="entry name" value="CHER"/>
    <property type="match status" value="1"/>
</dbReference>
<dbReference type="Gene3D" id="3.40.50.150">
    <property type="entry name" value="Vaccinia Virus protein VP39"/>
    <property type="match status" value="1"/>
</dbReference>
<dbReference type="Pfam" id="PF03705">
    <property type="entry name" value="CheR_N"/>
    <property type="match status" value="1"/>
</dbReference>
<protein>
    <recommendedName>
        <fullName evidence="2">protein-glutamate O-methyltransferase</fullName>
        <ecNumber evidence="2">2.1.1.80</ecNumber>
    </recommendedName>
</protein>
<comment type="caution">
    <text evidence="7">The sequence shown here is derived from an EMBL/GenBank/DDBJ whole genome shotgun (WGS) entry which is preliminary data.</text>
</comment>